<feature type="transmembrane region" description="Helical" evidence="7">
    <location>
        <begin position="194"/>
        <end position="214"/>
    </location>
</feature>
<feature type="transmembrane region" description="Helical" evidence="7">
    <location>
        <begin position="339"/>
        <end position="357"/>
    </location>
</feature>
<dbReference type="InterPro" id="IPR002293">
    <property type="entry name" value="AA/rel_permease1"/>
</dbReference>
<evidence type="ECO:0000256" key="6">
    <source>
        <dbReference type="SAM" id="MobiDB-lite"/>
    </source>
</evidence>
<feature type="transmembrane region" description="Helical" evidence="7">
    <location>
        <begin position="440"/>
        <end position="459"/>
    </location>
</feature>
<protein>
    <recommendedName>
        <fullName evidence="11">Amino acid permease/ SLC12A domain-containing protein</fullName>
    </recommendedName>
</protein>
<dbReference type="RefSeq" id="XP_018270534.1">
    <property type="nucleotide sequence ID" value="XM_018412812.1"/>
</dbReference>
<gene>
    <name evidence="9" type="ORF">RHOBADRAFT_28030</name>
</gene>
<dbReference type="AlphaFoldDB" id="A0A194S1S6"/>
<keyword evidence="3 7" id="KW-0812">Transmembrane</keyword>
<reference evidence="9 10" key="1">
    <citation type="journal article" date="2015" name="Front. Microbiol.">
        <title>Genome sequence of the plant growth promoting endophytic yeast Rhodotorula graminis WP1.</title>
        <authorList>
            <person name="Firrincieli A."/>
            <person name="Otillar R."/>
            <person name="Salamov A."/>
            <person name="Schmutz J."/>
            <person name="Khan Z."/>
            <person name="Redman R.S."/>
            <person name="Fleck N.D."/>
            <person name="Lindquist E."/>
            <person name="Grigoriev I.V."/>
            <person name="Doty S.L."/>
        </authorList>
    </citation>
    <scope>NUCLEOTIDE SEQUENCE [LARGE SCALE GENOMIC DNA]</scope>
    <source>
        <strain evidence="9 10">WP1</strain>
    </source>
</reference>
<keyword evidence="8" id="KW-0732">Signal</keyword>
<name>A0A194S1S6_RHOGW</name>
<feature type="transmembrane region" description="Helical" evidence="7">
    <location>
        <begin position="35"/>
        <end position="59"/>
    </location>
</feature>
<feature type="transmembrane region" description="Helical" evidence="7">
    <location>
        <begin position="363"/>
        <end position="385"/>
    </location>
</feature>
<dbReference type="PIRSF" id="PIRSF006060">
    <property type="entry name" value="AA_transporter"/>
    <property type="match status" value="1"/>
</dbReference>
<feature type="compositionally biased region" description="Basic and acidic residues" evidence="6">
    <location>
        <begin position="515"/>
        <end position="524"/>
    </location>
</feature>
<evidence type="ECO:0000256" key="7">
    <source>
        <dbReference type="SAM" id="Phobius"/>
    </source>
</evidence>
<accession>A0A194S1S6</accession>
<feature type="transmembrane region" description="Helical" evidence="7">
    <location>
        <begin position="406"/>
        <end position="428"/>
    </location>
</feature>
<feature type="transmembrane region" description="Helical" evidence="7">
    <location>
        <begin position="235"/>
        <end position="256"/>
    </location>
</feature>
<dbReference type="PANTHER" id="PTHR45649">
    <property type="entry name" value="AMINO-ACID PERMEASE BAT1"/>
    <property type="match status" value="1"/>
</dbReference>
<evidence type="ECO:0000256" key="1">
    <source>
        <dbReference type="ARBA" id="ARBA00004141"/>
    </source>
</evidence>
<dbReference type="EMBL" id="KQ474080">
    <property type="protein sequence ID" value="KPV74485.1"/>
    <property type="molecule type" value="Genomic_DNA"/>
</dbReference>
<feature type="compositionally biased region" description="Low complexity" evidence="6">
    <location>
        <begin position="490"/>
        <end position="509"/>
    </location>
</feature>
<keyword evidence="5 7" id="KW-0472">Membrane</keyword>
<keyword evidence="2" id="KW-0813">Transport</keyword>
<evidence type="ECO:0000256" key="3">
    <source>
        <dbReference type="ARBA" id="ARBA00022692"/>
    </source>
</evidence>
<dbReference type="Proteomes" id="UP000053890">
    <property type="component" value="Unassembled WGS sequence"/>
</dbReference>
<keyword evidence="10" id="KW-1185">Reference proteome</keyword>
<feature type="transmembrane region" description="Helical" evidence="7">
    <location>
        <begin position="155"/>
        <end position="174"/>
    </location>
</feature>
<dbReference type="GO" id="GO:0022857">
    <property type="term" value="F:transmembrane transporter activity"/>
    <property type="evidence" value="ECO:0007669"/>
    <property type="project" value="InterPro"/>
</dbReference>
<dbReference type="STRING" id="578459.A0A194S1S6"/>
<feature type="transmembrane region" description="Helical" evidence="7">
    <location>
        <begin position="80"/>
        <end position="112"/>
    </location>
</feature>
<dbReference type="Pfam" id="PF13520">
    <property type="entry name" value="AA_permease_2"/>
    <property type="match status" value="1"/>
</dbReference>
<evidence type="ECO:0000313" key="10">
    <source>
        <dbReference type="Proteomes" id="UP000053890"/>
    </source>
</evidence>
<proteinExistence type="predicted"/>
<feature type="signal peptide" evidence="8">
    <location>
        <begin position="1"/>
        <end position="19"/>
    </location>
</feature>
<feature type="chain" id="PRO_5008265423" description="Amino acid permease/ SLC12A domain-containing protein" evidence="8">
    <location>
        <begin position="20"/>
        <end position="524"/>
    </location>
</feature>
<sequence length="524" mass="55401">MLSLIGLAYCILNSWTAMAASLSVVLPSGGPVAMLWGLVIAAIGNLATAASLSEIVHVFPTSGGPYHFAAILSPPEWAPLVSWICGWLATAGWVALTATTGSLAGALVLGAYSLAHPGFEEQPYQTFIIFTGFILIALAINLFASRILPLVNSSAIIWSLAGAATIIVVCLACSSGEYQSGDYVFRTFQNETGFPGGVAFILGLLQPSFGLIGIDALSHMVEEIPQPHINVPRAMILAVLIGASSSWVLLMVLLFVTRDPAAVITSTAGSLLETMYQATGSVAGAICLQVFPIISMEFAAQGIMCASSRNLHAFARDRGLPFSTFFSKLNPRTGVPDRAVIITAILTIVFALIYLGSSAAFNAILSSSVVFLNLSYSVPIALLLIRGRHLLRPESFPSPTWTLGPILGPICNALSLVFTLVTTVFFLFPPVNHPTAEEMNYAVAVVGLVAIVSVITWFVQGRKSFVGPRDLGGLLELARAEVNRDDERAAAASSSRPASRRGGASSSSRSRSRARKDETVQEVA</sequence>
<feature type="region of interest" description="Disordered" evidence="6">
    <location>
        <begin position="485"/>
        <end position="524"/>
    </location>
</feature>
<dbReference type="Gene3D" id="1.20.1740.10">
    <property type="entry name" value="Amino acid/polyamine transporter I"/>
    <property type="match status" value="1"/>
</dbReference>
<evidence type="ECO:0000256" key="5">
    <source>
        <dbReference type="ARBA" id="ARBA00023136"/>
    </source>
</evidence>
<evidence type="ECO:0000256" key="8">
    <source>
        <dbReference type="SAM" id="SignalP"/>
    </source>
</evidence>
<feature type="transmembrane region" description="Helical" evidence="7">
    <location>
        <begin position="276"/>
        <end position="294"/>
    </location>
</feature>
<dbReference type="GO" id="GO:0016020">
    <property type="term" value="C:membrane"/>
    <property type="evidence" value="ECO:0007669"/>
    <property type="project" value="UniProtKB-SubCell"/>
</dbReference>
<keyword evidence="4 7" id="KW-1133">Transmembrane helix</keyword>
<feature type="transmembrane region" description="Helical" evidence="7">
    <location>
        <begin position="124"/>
        <end position="143"/>
    </location>
</feature>
<organism evidence="9 10">
    <name type="scientific">Rhodotorula graminis (strain WP1)</name>
    <dbReference type="NCBI Taxonomy" id="578459"/>
    <lineage>
        <taxon>Eukaryota</taxon>
        <taxon>Fungi</taxon>
        <taxon>Dikarya</taxon>
        <taxon>Basidiomycota</taxon>
        <taxon>Pucciniomycotina</taxon>
        <taxon>Microbotryomycetes</taxon>
        <taxon>Sporidiobolales</taxon>
        <taxon>Sporidiobolaceae</taxon>
        <taxon>Rhodotorula</taxon>
    </lineage>
</organism>
<evidence type="ECO:0000256" key="4">
    <source>
        <dbReference type="ARBA" id="ARBA00022989"/>
    </source>
</evidence>
<evidence type="ECO:0008006" key="11">
    <source>
        <dbReference type="Google" id="ProtNLM"/>
    </source>
</evidence>
<comment type="subcellular location">
    <subcellularLocation>
        <location evidence="1">Membrane</location>
        <topology evidence="1">Multi-pass membrane protein</topology>
    </subcellularLocation>
</comment>
<dbReference type="PANTHER" id="PTHR45649:SF14">
    <property type="entry name" value="GABA PERMEASE"/>
    <property type="match status" value="1"/>
</dbReference>
<dbReference type="OMA" id="YCIGIGM"/>
<dbReference type="GeneID" id="28973261"/>
<evidence type="ECO:0000313" key="9">
    <source>
        <dbReference type="EMBL" id="KPV74485.1"/>
    </source>
</evidence>
<dbReference type="OrthoDB" id="3900342at2759"/>
<evidence type="ECO:0000256" key="2">
    <source>
        <dbReference type="ARBA" id="ARBA00022448"/>
    </source>
</evidence>